<evidence type="ECO:0000313" key="17">
    <source>
        <dbReference type="Proteomes" id="UP000005018"/>
    </source>
</evidence>
<dbReference type="InterPro" id="IPR011993">
    <property type="entry name" value="PH-like_dom_sf"/>
</dbReference>
<dbReference type="RefSeq" id="XP_003866293.1">
    <property type="nucleotide sequence ID" value="XM_003866245.1"/>
</dbReference>
<organism evidence="16 17">
    <name type="scientific">Candida orthopsilosis (strain 90-125)</name>
    <name type="common">Yeast</name>
    <dbReference type="NCBI Taxonomy" id="1136231"/>
    <lineage>
        <taxon>Eukaryota</taxon>
        <taxon>Fungi</taxon>
        <taxon>Dikarya</taxon>
        <taxon>Ascomycota</taxon>
        <taxon>Saccharomycotina</taxon>
        <taxon>Pichiomycetes</taxon>
        <taxon>Debaryomycetaceae</taxon>
        <taxon>Candida/Lodderomyces clade</taxon>
        <taxon>Candida</taxon>
    </lineage>
</organism>
<dbReference type="PANTHER" id="PTHR45832:SF22">
    <property type="entry name" value="SERINE_THREONINE-PROTEIN KINASE SAMKA-RELATED"/>
    <property type="match status" value="1"/>
</dbReference>
<evidence type="ECO:0000256" key="10">
    <source>
        <dbReference type="ARBA" id="ARBA00048679"/>
    </source>
</evidence>
<dbReference type="SMART" id="SM00233">
    <property type="entry name" value="PH"/>
    <property type="match status" value="1"/>
</dbReference>
<feature type="compositionally biased region" description="Low complexity" evidence="12">
    <location>
        <begin position="410"/>
        <end position="424"/>
    </location>
</feature>
<dbReference type="Proteomes" id="UP000005018">
    <property type="component" value="Chromosome 1"/>
</dbReference>
<evidence type="ECO:0000256" key="8">
    <source>
        <dbReference type="ARBA" id="ARBA00023026"/>
    </source>
</evidence>
<keyword evidence="3" id="KW-0723">Serine/threonine-protein kinase</keyword>
<dbReference type="SUPFAM" id="SSF56112">
    <property type="entry name" value="Protein kinase-like (PK-like)"/>
    <property type="match status" value="1"/>
</dbReference>
<accession>H8WWM9</accession>
<dbReference type="InterPro" id="IPR008271">
    <property type="entry name" value="Ser/Thr_kinase_AS"/>
</dbReference>
<keyword evidence="5" id="KW-0547">Nucleotide-binding</keyword>
<evidence type="ECO:0000313" key="16">
    <source>
        <dbReference type="EMBL" id="CCG20853.1"/>
    </source>
</evidence>
<dbReference type="PROSITE" id="PS50011">
    <property type="entry name" value="PROTEIN_KINASE_DOM"/>
    <property type="match status" value="1"/>
</dbReference>
<feature type="domain" description="Protein kinase" evidence="14">
    <location>
        <begin position="617"/>
        <end position="871"/>
    </location>
</feature>
<dbReference type="GO" id="GO:0005524">
    <property type="term" value="F:ATP binding"/>
    <property type="evidence" value="ECO:0007669"/>
    <property type="project" value="UniProtKB-KW"/>
</dbReference>
<dbReference type="eggNOG" id="KOG0578">
    <property type="taxonomic scope" value="Eukaryota"/>
</dbReference>
<feature type="compositionally biased region" description="Low complexity" evidence="12">
    <location>
        <begin position="376"/>
        <end position="387"/>
    </location>
</feature>
<evidence type="ECO:0000256" key="2">
    <source>
        <dbReference type="ARBA" id="ARBA00012513"/>
    </source>
</evidence>
<evidence type="ECO:0000256" key="9">
    <source>
        <dbReference type="ARBA" id="ARBA00047899"/>
    </source>
</evidence>
<feature type="compositionally biased region" description="Polar residues" evidence="12">
    <location>
        <begin position="488"/>
        <end position="508"/>
    </location>
</feature>
<keyword evidence="17" id="KW-1185">Reference proteome</keyword>
<dbReference type="InterPro" id="IPR001849">
    <property type="entry name" value="PH_domain"/>
</dbReference>
<evidence type="ECO:0000259" key="13">
    <source>
        <dbReference type="PROSITE" id="PS50003"/>
    </source>
</evidence>
<dbReference type="SUPFAM" id="SSF50729">
    <property type="entry name" value="PH domain-like"/>
    <property type="match status" value="1"/>
</dbReference>
<keyword evidence="7" id="KW-0067">ATP-binding</keyword>
<sequence length="899" mass="98900">MTSVYNSDLKNHRRAPPPPRPPVAAHSSSSLNLSSTTSGLGLGSKGNTYHNNISSPTSNQIPISLGSNKRQSGWVHVKDDGIFTSFRWNKRFMNMNDRSLNIYKNEPSINDPNSPELLLPLNLISNIILKPQSGHSKNCQSFEIIPKNYGKSILISVKSSNEYLDWLNAFSSKCPSAQIGQSMNSSSTIAGLPTSSMGAASSQSSHNLASLGGSVSGSLHGGNSGVSSPINFTHKVHVGFDPASGNFTGLPETWKSLLQHSKITNEDWKKDPAAVIEVLEFYSDINGSNPTTPMASPQVNMNKNIGNTIDHNSNLQEWTKPPPKSSTTQFKPTRSAPKPPPPYHLTAQQHGSGGNEATAPTTISPLSNLLSKSVGTTNANTTTVPTPSGDKNDLVPVRRAPPPPTGSSGGISKQQQQQQQQQQQPLRSHQRQQSTSKPQQVPPSLPGGASFNRTPTYKVHPDLKIQQSSTSLSSDKENMSDEGVKHYSPTSKKSPSESQHPNVSVVQSHQHKPHQQPLTGPAGAAHSVTKPLNPLNESVKPLQLKSKQDQGAQRSDQQQSEQQDKSKPKPKVQSPTQGPAVPKTAKQLKKERERLNDLQIIAKLKTVVNSNNPKPLFRIIEKAGQGASGNVYLAETISQGKKIAIKQMDLNIQPRKELIINEILVMKDSQHKNIVNFLDSYLIGDSELWVIMEYMEGGSLTEIIENNEFKLNERQIATICFETLKGLQHLHKKHIIHRDIKSDNVLLDSQGNVKITDFGFCAKLTDQRNKRATMVGTPYWMAPEVVKQKEYDEKVDVWSLGIMTIEMIEGEPPYLNEEPLKALYLIATNGTPKLKKPELLSNSIKKFLSICLCVDVRYRATTDELLEHSFIQHKSGKIEELAPLLEWKKNQGQAHDQGE</sequence>
<dbReference type="Gene3D" id="1.10.510.10">
    <property type="entry name" value="Transferase(Phosphotransferase) domain 1"/>
    <property type="match status" value="1"/>
</dbReference>
<evidence type="ECO:0000256" key="5">
    <source>
        <dbReference type="ARBA" id="ARBA00022741"/>
    </source>
</evidence>
<dbReference type="PROSITE" id="PS50108">
    <property type="entry name" value="CRIB"/>
    <property type="match status" value="1"/>
</dbReference>
<evidence type="ECO:0000256" key="11">
    <source>
        <dbReference type="ARBA" id="ARBA00069771"/>
    </source>
</evidence>
<dbReference type="AlphaFoldDB" id="H8WWM9"/>
<keyword evidence="6 16" id="KW-0418">Kinase</keyword>
<dbReference type="GO" id="GO:0004674">
    <property type="term" value="F:protein serine/threonine kinase activity"/>
    <property type="evidence" value="ECO:0007669"/>
    <property type="project" value="UniProtKB-KW"/>
</dbReference>
<evidence type="ECO:0000259" key="15">
    <source>
        <dbReference type="PROSITE" id="PS50108"/>
    </source>
</evidence>
<dbReference type="GeneID" id="14537370"/>
<name>H8WWM9_CANO9</name>
<dbReference type="Pfam" id="PF00169">
    <property type="entry name" value="PH"/>
    <property type="match status" value="1"/>
</dbReference>
<dbReference type="OrthoDB" id="248923at2759"/>
<dbReference type="SMART" id="SM00285">
    <property type="entry name" value="PBD"/>
    <property type="match status" value="1"/>
</dbReference>
<keyword evidence="8" id="KW-0843">Virulence</keyword>
<feature type="region of interest" description="Disordered" evidence="12">
    <location>
        <begin position="303"/>
        <end position="590"/>
    </location>
</feature>
<dbReference type="InterPro" id="IPR033923">
    <property type="entry name" value="PAK_BD"/>
</dbReference>
<dbReference type="InterPro" id="IPR011009">
    <property type="entry name" value="Kinase-like_dom_sf"/>
</dbReference>
<comment type="similarity">
    <text evidence="1">Belongs to the protein kinase superfamily. STE Ser/Thr protein kinase family. STE20 subfamily.</text>
</comment>
<feature type="region of interest" description="Disordered" evidence="12">
    <location>
        <begin position="1"/>
        <end position="65"/>
    </location>
</feature>
<evidence type="ECO:0000256" key="3">
    <source>
        <dbReference type="ARBA" id="ARBA00022527"/>
    </source>
</evidence>
<dbReference type="InterPro" id="IPR000095">
    <property type="entry name" value="CRIB_dom"/>
</dbReference>
<dbReference type="PROSITE" id="PS50003">
    <property type="entry name" value="PH_DOMAIN"/>
    <property type="match status" value="1"/>
</dbReference>
<feature type="compositionally biased region" description="Low complexity" evidence="12">
    <location>
        <begin position="549"/>
        <end position="561"/>
    </location>
</feature>
<dbReference type="CDD" id="cd01093">
    <property type="entry name" value="CRIB_PAK_like"/>
    <property type="match status" value="1"/>
</dbReference>
<dbReference type="PROSITE" id="PS00108">
    <property type="entry name" value="PROTEIN_KINASE_ST"/>
    <property type="match status" value="1"/>
</dbReference>
<dbReference type="InterPro" id="IPR000719">
    <property type="entry name" value="Prot_kinase_dom"/>
</dbReference>
<dbReference type="Pfam" id="PF00786">
    <property type="entry name" value="PBD"/>
    <property type="match status" value="1"/>
</dbReference>
<dbReference type="SMART" id="SM00220">
    <property type="entry name" value="S_TKc"/>
    <property type="match status" value="1"/>
</dbReference>
<comment type="catalytic activity">
    <reaction evidence="9">
        <text>L-threonyl-[protein] + ATP = O-phospho-L-threonyl-[protein] + ADP + H(+)</text>
        <dbReference type="Rhea" id="RHEA:46608"/>
        <dbReference type="Rhea" id="RHEA-COMP:11060"/>
        <dbReference type="Rhea" id="RHEA-COMP:11605"/>
        <dbReference type="ChEBI" id="CHEBI:15378"/>
        <dbReference type="ChEBI" id="CHEBI:30013"/>
        <dbReference type="ChEBI" id="CHEBI:30616"/>
        <dbReference type="ChEBI" id="CHEBI:61977"/>
        <dbReference type="ChEBI" id="CHEBI:456216"/>
        <dbReference type="EC" id="2.7.11.1"/>
    </reaction>
</comment>
<feature type="compositionally biased region" description="Polar residues" evidence="12">
    <location>
        <begin position="425"/>
        <end position="439"/>
    </location>
</feature>
<dbReference type="EMBL" id="HE681719">
    <property type="protein sequence ID" value="CCG20853.1"/>
    <property type="molecule type" value="Genomic_DNA"/>
</dbReference>
<dbReference type="Gene3D" id="3.90.810.10">
    <property type="entry name" value="CRIB domain"/>
    <property type="match status" value="1"/>
</dbReference>
<proteinExistence type="inferred from homology"/>
<reference evidence="16 17" key="1">
    <citation type="journal article" date="2012" name="PLoS ONE">
        <title>Sequence and analysis of the genome of the pathogenic yeast Candida orthopsilosis.</title>
        <authorList>
            <person name="Riccombeni A."/>
            <person name="Vidanes G."/>
            <person name="Proux-Wera E."/>
            <person name="Wolfe K.H."/>
            <person name="Butler G."/>
        </authorList>
    </citation>
    <scope>NUCLEOTIDE SEQUENCE [LARGE SCALE GENOMIC DNA]</scope>
    <source>
        <strain evidence="16 17">Co 90-125</strain>
    </source>
</reference>
<feature type="domain" description="PH" evidence="13">
    <location>
        <begin position="68"/>
        <end position="175"/>
    </location>
</feature>
<dbReference type="KEGG" id="cot:CORT_0A04650"/>
<dbReference type="InterPro" id="IPR051931">
    <property type="entry name" value="PAK3-like"/>
</dbReference>
<protein>
    <recommendedName>
        <fullName evidence="11">Serine/threonine-protein kinase CLA4</fullName>
        <ecNumber evidence="2">2.7.11.1</ecNumber>
    </recommendedName>
</protein>
<evidence type="ECO:0000256" key="7">
    <source>
        <dbReference type="ARBA" id="ARBA00022840"/>
    </source>
</evidence>
<dbReference type="Pfam" id="PF00069">
    <property type="entry name" value="Pkinase"/>
    <property type="match status" value="1"/>
</dbReference>
<dbReference type="CDD" id="cd06614">
    <property type="entry name" value="STKc_PAK"/>
    <property type="match status" value="1"/>
</dbReference>
<feature type="compositionally biased region" description="Polar residues" evidence="12">
    <location>
        <begin position="303"/>
        <end position="317"/>
    </location>
</feature>
<feature type="domain" description="CRIB" evidence="15">
    <location>
        <begin position="226"/>
        <end position="239"/>
    </location>
</feature>
<dbReference type="HOGENOM" id="CLU_000288_26_2_1"/>
<dbReference type="FunFam" id="1.10.510.10:FF:000139">
    <property type="entry name" value="Non-specific serine/threonine protein kinase"/>
    <property type="match status" value="1"/>
</dbReference>
<dbReference type="EC" id="2.7.11.1" evidence="2"/>
<feature type="compositionally biased region" description="Basic and acidic residues" evidence="12">
    <location>
        <begin position="474"/>
        <end position="485"/>
    </location>
</feature>
<evidence type="ECO:0000256" key="1">
    <source>
        <dbReference type="ARBA" id="ARBA00008874"/>
    </source>
</evidence>
<dbReference type="FunFam" id="3.90.810.10:FF:000005">
    <property type="entry name" value="Non-specific serine/threonine protein kinase"/>
    <property type="match status" value="1"/>
</dbReference>
<evidence type="ECO:0000256" key="4">
    <source>
        <dbReference type="ARBA" id="ARBA00022679"/>
    </source>
</evidence>
<evidence type="ECO:0000259" key="14">
    <source>
        <dbReference type="PROSITE" id="PS50011"/>
    </source>
</evidence>
<evidence type="ECO:0000256" key="6">
    <source>
        <dbReference type="ARBA" id="ARBA00022777"/>
    </source>
</evidence>
<dbReference type="GO" id="GO:0106310">
    <property type="term" value="F:protein serine kinase activity"/>
    <property type="evidence" value="ECO:0007669"/>
    <property type="project" value="RHEA"/>
</dbReference>
<feature type="compositionally biased region" description="Low complexity" evidence="12">
    <location>
        <begin position="23"/>
        <end position="39"/>
    </location>
</feature>
<dbReference type="Gene3D" id="2.30.29.30">
    <property type="entry name" value="Pleckstrin-homology domain (PH domain)/Phosphotyrosine-binding domain (PTB)"/>
    <property type="match status" value="1"/>
</dbReference>
<comment type="catalytic activity">
    <reaction evidence="10">
        <text>L-seryl-[protein] + ATP = O-phospho-L-seryl-[protein] + ADP + H(+)</text>
        <dbReference type="Rhea" id="RHEA:17989"/>
        <dbReference type="Rhea" id="RHEA-COMP:9863"/>
        <dbReference type="Rhea" id="RHEA-COMP:11604"/>
        <dbReference type="ChEBI" id="CHEBI:15378"/>
        <dbReference type="ChEBI" id="CHEBI:29999"/>
        <dbReference type="ChEBI" id="CHEBI:30616"/>
        <dbReference type="ChEBI" id="CHEBI:83421"/>
        <dbReference type="ChEBI" id="CHEBI:456216"/>
        <dbReference type="EC" id="2.7.11.1"/>
    </reaction>
</comment>
<keyword evidence="4" id="KW-0808">Transferase</keyword>
<feature type="compositionally biased region" description="Polar residues" evidence="12">
    <location>
        <begin position="49"/>
        <end position="65"/>
    </location>
</feature>
<evidence type="ECO:0000256" key="12">
    <source>
        <dbReference type="SAM" id="MobiDB-lite"/>
    </source>
</evidence>
<dbReference type="InterPro" id="IPR036936">
    <property type="entry name" value="CRIB_dom_sf"/>
</dbReference>
<dbReference type="PANTHER" id="PTHR45832">
    <property type="entry name" value="SERINE/THREONINE-PROTEIN KINASE SAMKA-RELATED-RELATED"/>
    <property type="match status" value="1"/>
</dbReference>
<dbReference type="Gene3D" id="3.30.200.20">
    <property type="entry name" value="Phosphorylase Kinase, domain 1"/>
    <property type="match status" value="1"/>
</dbReference>
<gene>
    <name evidence="16" type="ORF">CORT_0A04650</name>
</gene>
<dbReference type="FunFam" id="3.30.200.20:FF:000761">
    <property type="entry name" value="Non-specific serine/threonine protein kinase"/>
    <property type="match status" value="1"/>
</dbReference>
<feature type="compositionally biased region" description="Polar residues" evidence="12">
    <location>
        <begin position="358"/>
        <end position="375"/>
    </location>
</feature>